<proteinExistence type="predicted"/>
<feature type="compositionally biased region" description="Polar residues" evidence="1">
    <location>
        <begin position="39"/>
        <end position="56"/>
    </location>
</feature>
<organism evidence="3">
    <name type="scientific">Tetraselmis sp. GSL018</name>
    <dbReference type="NCBI Taxonomy" id="582737"/>
    <lineage>
        <taxon>Eukaryota</taxon>
        <taxon>Viridiplantae</taxon>
        <taxon>Chlorophyta</taxon>
        <taxon>core chlorophytes</taxon>
        <taxon>Chlorodendrophyceae</taxon>
        <taxon>Chlorodendrales</taxon>
        <taxon>Chlorodendraceae</taxon>
        <taxon>Tetraselmis</taxon>
    </lineage>
</organism>
<feature type="region of interest" description="Disordered" evidence="1">
    <location>
        <begin position="134"/>
        <end position="211"/>
    </location>
</feature>
<reference evidence="3" key="1">
    <citation type="submission" date="2014-05" db="EMBL/GenBank/DDBJ databases">
        <title>The transcriptome of the halophilic microalga Tetraselmis sp. GSL018 isolated from the Great Salt Lake, Utah.</title>
        <authorList>
            <person name="Jinkerson R.E."/>
            <person name="D'Adamo S."/>
            <person name="Posewitz M.C."/>
        </authorList>
    </citation>
    <scope>NUCLEOTIDE SEQUENCE</scope>
    <source>
        <strain evidence="3">GSL018</strain>
    </source>
</reference>
<dbReference type="EMBL" id="GBEZ01026501">
    <property type="protein sequence ID" value="JAC60717.1"/>
    <property type="molecule type" value="Transcribed_RNA"/>
</dbReference>
<feature type="chain" id="PRO_5001609994" evidence="2">
    <location>
        <begin position="27"/>
        <end position="211"/>
    </location>
</feature>
<accession>A0A061QJF0</accession>
<evidence type="ECO:0000256" key="1">
    <source>
        <dbReference type="SAM" id="MobiDB-lite"/>
    </source>
</evidence>
<evidence type="ECO:0000256" key="2">
    <source>
        <dbReference type="SAM" id="SignalP"/>
    </source>
</evidence>
<feature type="non-terminal residue" evidence="3">
    <location>
        <position position="1"/>
    </location>
</feature>
<evidence type="ECO:0000313" key="3">
    <source>
        <dbReference type="EMBL" id="JAC60717.1"/>
    </source>
</evidence>
<gene>
    <name evidence="3" type="ORF">TSPGSL018_28196</name>
</gene>
<sequence>ASLWFLYSWILVGYSIVDPMVRVVDGEIVQDDDPRLQSGRGNQDNVSTVQSQRNQNASLAPQRFNLSAPAFRILPTTSAGSFMGLPPVEVFGVQVEALHYCLLAATTAFLGIRGFLGGGCLLAIMYMNRQQGPAAATPEGTRVRLRPPGGGSGQQAGSGGGLGDAMRRYATQPPPGREYREPNLSGARAEGPAAGGQGGSFPGTGRKLGSS</sequence>
<feature type="compositionally biased region" description="Gly residues" evidence="1">
    <location>
        <begin position="193"/>
        <end position="202"/>
    </location>
</feature>
<dbReference type="AlphaFoldDB" id="A0A061QJF0"/>
<feature type="region of interest" description="Disordered" evidence="1">
    <location>
        <begin position="32"/>
        <end position="56"/>
    </location>
</feature>
<protein>
    <submittedName>
        <fullName evidence="3">Uncharacterized protein</fullName>
    </submittedName>
</protein>
<feature type="signal peptide" evidence="2">
    <location>
        <begin position="1"/>
        <end position="26"/>
    </location>
</feature>
<keyword evidence="2" id="KW-0732">Signal</keyword>
<name>A0A061QJF0_9CHLO</name>
<feature type="compositionally biased region" description="Gly residues" evidence="1">
    <location>
        <begin position="148"/>
        <end position="163"/>
    </location>
</feature>